<dbReference type="EMBL" id="CAXAMN010002336">
    <property type="protein sequence ID" value="CAK8999239.1"/>
    <property type="molecule type" value="Genomic_DNA"/>
</dbReference>
<dbReference type="Proteomes" id="UP001642484">
    <property type="component" value="Unassembled WGS sequence"/>
</dbReference>
<gene>
    <name evidence="1" type="ORF">CCMP2556_LOCUS5587</name>
</gene>
<comment type="caution">
    <text evidence="1">The sequence shown here is derived from an EMBL/GenBank/DDBJ whole genome shotgun (WGS) entry which is preliminary data.</text>
</comment>
<name>A0ABP0I9J1_9DINO</name>
<protein>
    <submittedName>
        <fullName evidence="1">Uncharacterized protein</fullName>
    </submittedName>
</protein>
<evidence type="ECO:0000313" key="1">
    <source>
        <dbReference type="EMBL" id="CAK8999239.1"/>
    </source>
</evidence>
<keyword evidence="2" id="KW-1185">Reference proteome</keyword>
<evidence type="ECO:0000313" key="2">
    <source>
        <dbReference type="Proteomes" id="UP001642484"/>
    </source>
</evidence>
<reference evidence="1 2" key="1">
    <citation type="submission" date="2024-02" db="EMBL/GenBank/DDBJ databases">
        <authorList>
            <person name="Chen Y."/>
            <person name="Shah S."/>
            <person name="Dougan E. K."/>
            <person name="Thang M."/>
            <person name="Chan C."/>
        </authorList>
    </citation>
    <scope>NUCLEOTIDE SEQUENCE [LARGE SCALE GENOMIC DNA]</scope>
</reference>
<organism evidence="1 2">
    <name type="scientific">Durusdinium trenchii</name>
    <dbReference type="NCBI Taxonomy" id="1381693"/>
    <lineage>
        <taxon>Eukaryota</taxon>
        <taxon>Sar</taxon>
        <taxon>Alveolata</taxon>
        <taxon>Dinophyceae</taxon>
        <taxon>Suessiales</taxon>
        <taxon>Symbiodiniaceae</taxon>
        <taxon>Durusdinium</taxon>
    </lineage>
</organism>
<proteinExistence type="predicted"/>
<accession>A0ABP0I9J1</accession>
<sequence>MYYCSHLFQKKHEAVPRQTHGERTVKLASRPSSAGRLAGEACQYLKHYEAERAGGYPQVQRPSLLAYAEYKDRVRSSCSKVAQAHGERTLKLASRPSSAGRLATLPGQTLPVHGVKTIVPTSKVEIPLPRL</sequence>